<keyword evidence="4" id="KW-0812">Transmembrane</keyword>
<dbReference type="Gene3D" id="3.40.50.300">
    <property type="entry name" value="P-loop containing nucleotide triphosphate hydrolases"/>
    <property type="match status" value="1"/>
</dbReference>
<evidence type="ECO:0000256" key="1">
    <source>
        <dbReference type="ARBA" id="ARBA00022614"/>
    </source>
</evidence>
<dbReference type="Gene3D" id="1.10.8.430">
    <property type="entry name" value="Helical domain of apoptotic protease-activating factors"/>
    <property type="match status" value="1"/>
</dbReference>
<dbReference type="AlphaFoldDB" id="A0AAF0WXH9"/>
<reference evidence="6" key="1">
    <citation type="journal article" date="2016" name="Nat. Genet.">
        <title>A high-quality carrot genome assembly provides new insights into carotenoid accumulation and asterid genome evolution.</title>
        <authorList>
            <person name="Iorizzo M."/>
            <person name="Ellison S."/>
            <person name="Senalik D."/>
            <person name="Zeng P."/>
            <person name="Satapoomin P."/>
            <person name="Huang J."/>
            <person name="Bowman M."/>
            <person name="Iovene M."/>
            <person name="Sanseverino W."/>
            <person name="Cavagnaro P."/>
            <person name="Yildiz M."/>
            <person name="Macko-Podgorni A."/>
            <person name="Moranska E."/>
            <person name="Grzebelus E."/>
            <person name="Grzebelus D."/>
            <person name="Ashrafi H."/>
            <person name="Zheng Z."/>
            <person name="Cheng S."/>
            <person name="Spooner D."/>
            <person name="Van Deynze A."/>
            <person name="Simon P."/>
        </authorList>
    </citation>
    <scope>NUCLEOTIDE SEQUENCE</scope>
    <source>
        <tissue evidence="6">Leaf</tissue>
    </source>
</reference>
<dbReference type="Pfam" id="PF01582">
    <property type="entry name" value="TIR"/>
    <property type="match status" value="1"/>
</dbReference>
<dbReference type="InterPro" id="IPR044974">
    <property type="entry name" value="Disease_R_plants"/>
</dbReference>
<dbReference type="Gene3D" id="3.80.10.10">
    <property type="entry name" value="Ribonuclease Inhibitor"/>
    <property type="match status" value="2"/>
</dbReference>
<dbReference type="InterPro" id="IPR032675">
    <property type="entry name" value="LRR_dom_sf"/>
</dbReference>
<name>A0AAF0WXH9_DAUCS</name>
<dbReference type="PRINTS" id="PR00364">
    <property type="entry name" value="DISEASERSIST"/>
</dbReference>
<dbReference type="GO" id="GO:0007165">
    <property type="term" value="P:signal transduction"/>
    <property type="evidence" value="ECO:0007669"/>
    <property type="project" value="InterPro"/>
</dbReference>
<dbReference type="Gene3D" id="3.40.50.10140">
    <property type="entry name" value="Toll/interleukin-1 receptor homology (TIR) domain"/>
    <property type="match status" value="1"/>
</dbReference>
<keyword evidence="3" id="KW-0611">Plant defense</keyword>
<dbReference type="PANTHER" id="PTHR11017:SF385">
    <property type="entry name" value="DISEASE RESISTANCE PROTEIN (TIR-NBS-LRR CLASS)-RELATED"/>
    <property type="match status" value="1"/>
</dbReference>
<dbReference type="PANTHER" id="PTHR11017">
    <property type="entry name" value="LEUCINE-RICH REPEAT-CONTAINING PROTEIN"/>
    <property type="match status" value="1"/>
</dbReference>
<dbReference type="SUPFAM" id="SSF52058">
    <property type="entry name" value="L domain-like"/>
    <property type="match status" value="1"/>
</dbReference>
<dbReference type="EMBL" id="CP093346">
    <property type="protein sequence ID" value="WOG95815.1"/>
    <property type="molecule type" value="Genomic_DNA"/>
</dbReference>
<dbReference type="InterPro" id="IPR000157">
    <property type="entry name" value="TIR_dom"/>
</dbReference>
<dbReference type="SUPFAM" id="SSF52540">
    <property type="entry name" value="P-loop containing nucleoside triphosphate hydrolases"/>
    <property type="match status" value="1"/>
</dbReference>
<feature type="domain" description="TIR" evidence="5">
    <location>
        <begin position="58"/>
        <end position="210"/>
    </location>
</feature>
<evidence type="ECO:0000256" key="3">
    <source>
        <dbReference type="ARBA" id="ARBA00022821"/>
    </source>
</evidence>
<evidence type="ECO:0000313" key="6">
    <source>
        <dbReference type="EMBL" id="WOG95815.1"/>
    </source>
</evidence>
<dbReference type="SUPFAM" id="SSF52200">
    <property type="entry name" value="Toll/Interleukin receptor TIR domain"/>
    <property type="match status" value="1"/>
</dbReference>
<evidence type="ECO:0000256" key="4">
    <source>
        <dbReference type="SAM" id="Phobius"/>
    </source>
</evidence>
<keyword evidence="4" id="KW-0472">Membrane</keyword>
<organism evidence="6 7">
    <name type="scientific">Daucus carota subsp. sativus</name>
    <name type="common">Carrot</name>
    <dbReference type="NCBI Taxonomy" id="79200"/>
    <lineage>
        <taxon>Eukaryota</taxon>
        <taxon>Viridiplantae</taxon>
        <taxon>Streptophyta</taxon>
        <taxon>Embryophyta</taxon>
        <taxon>Tracheophyta</taxon>
        <taxon>Spermatophyta</taxon>
        <taxon>Magnoliopsida</taxon>
        <taxon>eudicotyledons</taxon>
        <taxon>Gunneridae</taxon>
        <taxon>Pentapetalae</taxon>
        <taxon>asterids</taxon>
        <taxon>campanulids</taxon>
        <taxon>Apiales</taxon>
        <taxon>Apiaceae</taxon>
        <taxon>Apioideae</taxon>
        <taxon>Scandiceae</taxon>
        <taxon>Daucinae</taxon>
        <taxon>Daucus</taxon>
        <taxon>Daucus sect. Daucus</taxon>
    </lineage>
</organism>
<accession>A0AAF0WXH9</accession>
<dbReference type="InterPro" id="IPR035897">
    <property type="entry name" value="Toll_tir_struct_dom_sf"/>
</dbReference>
<keyword evidence="2" id="KW-0677">Repeat</keyword>
<dbReference type="InterPro" id="IPR055414">
    <property type="entry name" value="LRR_R13L4/SHOC2-like"/>
</dbReference>
<dbReference type="SMART" id="SM00255">
    <property type="entry name" value="TIR"/>
    <property type="match status" value="1"/>
</dbReference>
<keyword evidence="4" id="KW-1133">Transmembrane helix</keyword>
<sequence>MDTSKELVLIWALPVLTILAIIIRVVYIKKHRHSSKDTTSNPQLTDPCCSSSCSSESSSWDVFLSFYGKDTRRNFTSHLYSALDQGQEISSSLLDAIRNSKMFIVVLSENYARSPWCLDELAEIIRFDRTKNQVVPIFCYVDPSDVRHHKGSFGKALDGLKKRHSAHVIVKWKSALSEIAELSGHHLRKEANENESDIIRKIVENVTTRAFSTTFHHEKLFGIDSAVAEIYQKLSMDSNDVRTIGICGMGGIGKTMIAKTFYNQNVNKFDISCFHENFEQSSQGVTSLLPPLEQLLIDLLRKKNYKVIDVEGKMRKLKQILHSKKALIILDDLDQTHYPKLPANLSNFFSAGSKIIITTRDVNLLNKLKVVISEIDVYMVQTLGKDDSLKLFSYHAFRKPVPPESFKELCRSFVTHAGGLPLALKVLGSSLLGRTHESFWKEKLAKVRAIPENDIQKILQLSYDELDDETQKAIFLDIAFFFMHNLIQDMGRELGKSTRLFLRGNAWKELQHLEEKFNVEGLVLDLTTSADRELSTVIFERMSNLRLLQIIDSNDRVGSDIAGSFENLLPKLRCIRWHYCPWTQLPSTFRPQNLISVEMPSSKFKRLWRGPMELVELKLSSCKKLTRLPEQLGEIKALKKLDAGGTAIKQLPDSLVSLINMEDLYLYWCKNLRNLPKDIWKLKLLKKLNLSMCSDLQQLPEQLGKMQCLESLDANNSGIEQVPDSTGQLSRLKELHLYDCKKLRYVPTSIWNLTSIEDLAIHPGDTGRINLPNSVKNMKKLKALDLSCNVRLYLPIILCFSSLERLGLIDEGPILSSPKPFSLSELFNLQYLTLDKCTSFGSSLPELPVNLEELRVYNHNSLEQLPDLSSLRKLKQLYIDGCISLQSISFLPSHLQLLYVEECTSLQDLPDMSVLKELEELCFTQCNNLKSISLKPSFLQVSHLPNTEVAEWFDYKSSGCMVSFDIPESFGSNFLGLALWVVYTCKANKEKWTSIKAVITNDTEGITENYPICVNIVVGEARSKVHCITGEKISMKSGDKIKVSFSVPIGEVKVKMCGVHVI</sequence>
<gene>
    <name evidence="6" type="ORF">DCAR_0415144</name>
</gene>
<feature type="transmembrane region" description="Helical" evidence="4">
    <location>
        <begin position="7"/>
        <end position="27"/>
    </location>
</feature>
<dbReference type="PROSITE" id="PS50104">
    <property type="entry name" value="TIR"/>
    <property type="match status" value="1"/>
</dbReference>
<dbReference type="Pfam" id="PF00931">
    <property type="entry name" value="NB-ARC"/>
    <property type="match status" value="1"/>
</dbReference>
<protein>
    <recommendedName>
        <fullName evidence="5">TIR domain-containing protein</fullName>
    </recommendedName>
</protein>
<proteinExistence type="predicted"/>
<dbReference type="GO" id="GO:0051707">
    <property type="term" value="P:response to other organism"/>
    <property type="evidence" value="ECO:0007669"/>
    <property type="project" value="UniProtKB-ARBA"/>
</dbReference>
<dbReference type="InterPro" id="IPR002182">
    <property type="entry name" value="NB-ARC"/>
</dbReference>
<dbReference type="InterPro" id="IPR042197">
    <property type="entry name" value="Apaf_helical"/>
</dbReference>
<dbReference type="GO" id="GO:0043531">
    <property type="term" value="F:ADP binding"/>
    <property type="evidence" value="ECO:0007669"/>
    <property type="project" value="InterPro"/>
</dbReference>
<dbReference type="Proteomes" id="UP000077755">
    <property type="component" value="Chromosome 4"/>
</dbReference>
<keyword evidence="1" id="KW-0433">Leucine-rich repeat</keyword>
<dbReference type="Pfam" id="PF23598">
    <property type="entry name" value="LRR_14"/>
    <property type="match status" value="1"/>
</dbReference>
<evidence type="ECO:0000313" key="7">
    <source>
        <dbReference type="Proteomes" id="UP000077755"/>
    </source>
</evidence>
<dbReference type="GO" id="GO:0006952">
    <property type="term" value="P:defense response"/>
    <property type="evidence" value="ECO:0007669"/>
    <property type="project" value="UniProtKB-KW"/>
</dbReference>
<dbReference type="InterPro" id="IPR027417">
    <property type="entry name" value="P-loop_NTPase"/>
</dbReference>
<keyword evidence="7" id="KW-1185">Reference proteome</keyword>
<evidence type="ECO:0000256" key="2">
    <source>
        <dbReference type="ARBA" id="ARBA00022737"/>
    </source>
</evidence>
<evidence type="ECO:0000259" key="5">
    <source>
        <dbReference type="PROSITE" id="PS50104"/>
    </source>
</evidence>
<reference evidence="6" key="2">
    <citation type="submission" date="2022-03" db="EMBL/GenBank/DDBJ databases">
        <title>Draft title - Genomic analysis of global carrot germplasm unveils the trajectory of domestication and the origin of high carotenoid orange carrot.</title>
        <authorList>
            <person name="Iorizzo M."/>
            <person name="Ellison S."/>
            <person name="Senalik D."/>
            <person name="Macko-Podgorni A."/>
            <person name="Grzebelus D."/>
            <person name="Bostan H."/>
            <person name="Rolling W."/>
            <person name="Curaba J."/>
            <person name="Simon P."/>
        </authorList>
    </citation>
    <scope>NUCLEOTIDE SEQUENCE</scope>
    <source>
        <tissue evidence="6">Leaf</tissue>
    </source>
</reference>